<evidence type="ECO:0000259" key="5">
    <source>
        <dbReference type="Pfam" id="PF00296"/>
    </source>
</evidence>
<feature type="domain" description="Luciferase-like" evidence="5">
    <location>
        <begin position="22"/>
        <end position="237"/>
    </location>
</feature>
<keyword evidence="4" id="KW-0503">Monooxygenase</keyword>
<dbReference type="InterPro" id="IPR050172">
    <property type="entry name" value="SsuD_RutA_monooxygenase"/>
</dbReference>
<dbReference type="NCBIfam" id="TIGR03560">
    <property type="entry name" value="F420_Rv1855c"/>
    <property type="match status" value="1"/>
</dbReference>
<keyword evidence="2" id="KW-0288">FMN</keyword>
<dbReference type="OrthoDB" id="143323at2"/>
<organism evidence="6 7">
    <name type="scientific">Knoellia aerolata DSM 18566</name>
    <dbReference type="NCBI Taxonomy" id="1385519"/>
    <lineage>
        <taxon>Bacteria</taxon>
        <taxon>Bacillati</taxon>
        <taxon>Actinomycetota</taxon>
        <taxon>Actinomycetes</taxon>
        <taxon>Micrococcales</taxon>
        <taxon>Intrasporangiaceae</taxon>
        <taxon>Knoellia</taxon>
    </lineage>
</organism>
<evidence type="ECO:0000313" key="7">
    <source>
        <dbReference type="Proteomes" id="UP000030013"/>
    </source>
</evidence>
<dbReference type="SUPFAM" id="SSF51679">
    <property type="entry name" value="Bacterial luciferase-like"/>
    <property type="match status" value="1"/>
</dbReference>
<dbReference type="PANTHER" id="PTHR42847">
    <property type="entry name" value="ALKANESULFONATE MONOOXYGENASE"/>
    <property type="match status" value="1"/>
</dbReference>
<dbReference type="EMBL" id="AVPL01000060">
    <property type="protein sequence ID" value="KGN39963.1"/>
    <property type="molecule type" value="Genomic_DNA"/>
</dbReference>
<keyword evidence="3" id="KW-0560">Oxidoreductase</keyword>
<dbReference type="RefSeq" id="WP_035939972.1">
    <property type="nucleotide sequence ID" value="NZ_AVPL01000060.1"/>
</dbReference>
<dbReference type="InterPro" id="IPR036661">
    <property type="entry name" value="Luciferase-like_sf"/>
</dbReference>
<proteinExistence type="predicted"/>
<evidence type="ECO:0000256" key="1">
    <source>
        <dbReference type="ARBA" id="ARBA00022630"/>
    </source>
</evidence>
<sequence length="303" mass="32634">MRCGLQVSFFSWPGAPASIGPTFGRIAQNAEAAGLASFWVMDHFFQISGIGPPELDMLEGYTALAYAAALTERIELGTLVTGVTYRHPGLLAKTVTTLDVLSGGRAWLGIGAAWNEEEHRGLGVPFPAVSERFELLGETLQIARRMFDGDQSPYAGTHYTLERPLNVPAPLRRTPILVGGSGPKKTLRLVATYADACNLFDAGPEAMAARLAILRGHCDDVDRDPREIEVTALSRLTLGSPGGRSATGDRTTSVDEAVERYGRLAEVGLDHVIVSMGNDTDDTAYEHLAEMVRQLEPVTAAPW</sequence>
<dbReference type="STRING" id="1385519.N801_17665"/>
<dbReference type="InterPro" id="IPR019952">
    <property type="entry name" value="F420_OxRdatse_Rv1855c_pred"/>
</dbReference>
<reference evidence="6 7" key="1">
    <citation type="submission" date="2013-08" db="EMBL/GenBank/DDBJ databases">
        <title>The genome sequence of Knoellia aerolata.</title>
        <authorList>
            <person name="Zhu W."/>
            <person name="Wang G."/>
        </authorList>
    </citation>
    <scope>NUCLEOTIDE SEQUENCE [LARGE SCALE GENOMIC DNA]</scope>
    <source>
        <strain evidence="6 7">DSM 18566</strain>
    </source>
</reference>
<dbReference type="Proteomes" id="UP000030013">
    <property type="component" value="Unassembled WGS sequence"/>
</dbReference>
<protein>
    <submittedName>
        <fullName evidence="6">Luciferase</fullName>
    </submittedName>
</protein>
<dbReference type="AlphaFoldDB" id="A0A0A0JS25"/>
<evidence type="ECO:0000256" key="3">
    <source>
        <dbReference type="ARBA" id="ARBA00023002"/>
    </source>
</evidence>
<dbReference type="GO" id="GO:0008726">
    <property type="term" value="F:alkanesulfonate monooxygenase activity"/>
    <property type="evidence" value="ECO:0007669"/>
    <property type="project" value="TreeGrafter"/>
</dbReference>
<keyword evidence="1" id="KW-0285">Flavoprotein</keyword>
<dbReference type="eggNOG" id="COG2141">
    <property type="taxonomic scope" value="Bacteria"/>
</dbReference>
<keyword evidence="7" id="KW-1185">Reference proteome</keyword>
<dbReference type="PANTHER" id="PTHR42847:SF8">
    <property type="entry name" value="CONSERVED PROTEIN"/>
    <property type="match status" value="1"/>
</dbReference>
<comment type="caution">
    <text evidence="6">The sequence shown here is derived from an EMBL/GenBank/DDBJ whole genome shotgun (WGS) entry which is preliminary data.</text>
</comment>
<evidence type="ECO:0000256" key="2">
    <source>
        <dbReference type="ARBA" id="ARBA00022643"/>
    </source>
</evidence>
<dbReference type="InterPro" id="IPR011251">
    <property type="entry name" value="Luciferase-like_dom"/>
</dbReference>
<dbReference type="Pfam" id="PF00296">
    <property type="entry name" value="Bac_luciferase"/>
    <property type="match status" value="1"/>
</dbReference>
<evidence type="ECO:0000256" key="4">
    <source>
        <dbReference type="ARBA" id="ARBA00023033"/>
    </source>
</evidence>
<evidence type="ECO:0000313" key="6">
    <source>
        <dbReference type="EMBL" id="KGN39963.1"/>
    </source>
</evidence>
<dbReference type="GO" id="GO:0046306">
    <property type="term" value="P:alkanesulfonate catabolic process"/>
    <property type="evidence" value="ECO:0007669"/>
    <property type="project" value="TreeGrafter"/>
</dbReference>
<dbReference type="Gene3D" id="3.20.20.30">
    <property type="entry name" value="Luciferase-like domain"/>
    <property type="match status" value="1"/>
</dbReference>
<gene>
    <name evidence="6" type="ORF">N801_17665</name>
</gene>
<name>A0A0A0JS25_9MICO</name>
<accession>A0A0A0JS25</accession>